<proteinExistence type="predicted"/>
<evidence type="ECO:0000313" key="4">
    <source>
        <dbReference type="Proteomes" id="UP000186817"/>
    </source>
</evidence>
<reference evidence="3 4" key="1">
    <citation type="submission" date="2016-02" db="EMBL/GenBank/DDBJ databases">
        <title>Genome analysis of coral dinoflagellate symbionts highlights evolutionary adaptations to a symbiotic lifestyle.</title>
        <authorList>
            <person name="Aranda M."/>
            <person name="Li Y."/>
            <person name="Liew Y.J."/>
            <person name="Baumgarten S."/>
            <person name="Simakov O."/>
            <person name="Wilson M."/>
            <person name="Piel J."/>
            <person name="Ashoor H."/>
            <person name="Bougouffa S."/>
            <person name="Bajic V.B."/>
            <person name="Ryu T."/>
            <person name="Ravasi T."/>
            <person name="Bayer T."/>
            <person name="Micklem G."/>
            <person name="Kim H."/>
            <person name="Bhak J."/>
            <person name="Lajeunesse T.C."/>
            <person name="Voolstra C.R."/>
        </authorList>
    </citation>
    <scope>NUCLEOTIDE SEQUENCE [LARGE SCALE GENOMIC DNA]</scope>
    <source>
        <strain evidence="3 4">CCMP2467</strain>
    </source>
</reference>
<keyword evidence="2" id="KW-0472">Membrane</keyword>
<dbReference type="AlphaFoldDB" id="A0A1Q9DH13"/>
<evidence type="ECO:0000313" key="3">
    <source>
        <dbReference type="EMBL" id="OLP94488.1"/>
    </source>
</evidence>
<dbReference type="OMA" id="PMRSALY"/>
<feature type="region of interest" description="Disordered" evidence="1">
    <location>
        <begin position="1"/>
        <end position="35"/>
    </location>
</feature>
<dbReference type="EMBL" id="LSRX01000539">
    <property type="protein sequence ID" value="OLP94488.1"/>
    <property type="molecule type" value="Genomic_DNA"/>
</dbReference>
<keyword evidence="2" id="KW-0812">Transmembrane</keyword>
<name>A0A1Q9DH13_SYMMI</name>
<sequence length="158" mass="16678">MKPRSGTPPTTANRAEQMRQRLQAKTSGSSSGRRGGALVAALPAPKAILVAGKSAAWVLWALSALALILALAVGYAAIAVVCFLLHAGYFANFSRSDLALQVRVGCVAWSALGLFIPPMRSALYLALLAIVVTDLLIGYNVLERMDDVSEGIDAHFLL</sequence>
<evidence type="ECO:0000256" key="1">
    <source>
        <dbReference type="SAM" id="MobiDB-lite"/>
    </source>
</evidence>
<gene>
    <name evidence="3" type="ORF">AK812_SmicGene23476</name>
</gene>
<comment type="caution">
    <text evidence="3">The sequence shown here is derived from an EMBL/GenBank/DDBJ whole genome shotgun (WGS) entry which is preliminary data.</text>
</comment>
<feature type="transmembrane region" description="Helical" evidence="2">
    <location>
        <begin position="57"/>
        <end position="86"/>
    </location>
</feature>
<feature type="transmembrane region" description="Helical" evidence="2">
    <location>
        <begin position="122"/>
        <end position="142"/>
    </location>
</feature>
<protein>
    <submittedName>
        <fullName evidence="3">Uncharacterized protein</fullName>
    </submittedName>
</protein>
<evidence type="ECO:0000256" key="2">
    <source>
        <dbReference type="SAM" id="Phobius"/>
    </source>
</evidence>
<dbReference type="OrthoDB" id="478551at2759"/>
<keyword evidence="2" id="KW-1133">Transmembrane helix</keyword>
<dbReference type="Proteomes" id="UP000186817">
    <property type="component" value="Unassembled WGS sequence"/>
</dbReference>
<organism evidence="3 4">
    <name type="scientific">Symbiodinium microadriaticum</name>
    <name type="common">Dinoflagellate</name>
    <name type="synonym">Zooxanthella microadriatica</name>
    <dbReference type="NCBI Taxonomy" id="2951"/>
    <lineage>
        <taxon>Eukaryota</taxon>
        <taxon>Sar</taxon>
        <taxon>Alveolata</taxon>
        <taxon>Dinophyceae</taxon>
        <taxon>Suessiales</taxon>
        <taxon>Symbiodiniaceae</taxon>
        <taxon>Symbiodinium</taxon>
    </lineage>
</organism>
<feature type="transmembrane region" description="Helical" evidence="2">
    <location>
        <begin position="98"/>
        <end position="116"/>
    </location>
</feature>
<accession>A0A1Q9DH13</accession>
<keyword evidence="4" id="KW-1185">Reference proteome</keyword>